<feature type="region of interest" description="Disordered" evidence="3">
    <location>
        <begin position="1"/>
        <end position="24"/>
    </location>
</feature>
<evidence type="ECO:0000256" key="1">
    <source>
        <dbReference type="ARBA" id="ARBA00023054"/>
    </source>
</evidence>
<evidence type="ECO:0000313" key="5">
    <source>
        <dbReference type="EMBL" id="CAI9738713.1"/>
    </source>
</evidence>
<evidence type="ECO:0000256" key="2">
    <source>
        <dbReference type="SAM" id="Coils"/>
    </source>
</evidence>
<gene>
    <name evidence="5" type="ORF">OCTVUL_1B002876</name>
</gene>
<dbReference type="Pfam" id="PF14988">
    <property type="entry name" value="DUF4515"/>
    <property type="match status" value="1"/>
</dbReference>
<proteinExistence type="predicted"/>
<evidence type="ECO:0000259" key="4">
    <source>
        <dbReference type="Pfam" id="PF14988"/>
    </source>
</evidence>
<dbReference type="InterPro" id="IPR032777">
    <property type="entry name" value="DUF4515"/>
</dbReference>
<evidence type="ECO:0000256" key="3">
    <source>
        <dbReference type="SAM" id="MobiDB-lite"/>
    </source>
</evidence>
<dbReference type="PANTHER" id="PTHR14845">
    <property type="entry name" value="COILED-COIL DOMAIN-CONTAINING 166"/>
    <property type="match status" value="1"/>
</dbReference>
<organism evidence="5 6">
    <name type="scientific">Octopus vulgaris</name>
    <name type="common">Common octopus</name>
    <dbReference type="NCBI Taxonomy" id="6645"/>
    <lineage>
        <taxon>Eukaryota</taxon>
        <taxon>Metazoa</taxon>
        <taxon>Spiralia</taxon>
        <taxon>Lophotrochozoa</taxon>
        <taxon>Mollusca</taxon>
        <taxon>Cephalopoda</taxon>
        <taxon>Coleoidea</taxon>
        <taxon>Octopodiformes</taxon>
        <taxon>Octopoda</taxon>
        <taxon>Incirrata</taxon>
        <taxon>Octopodidae</taxon>
        <taxon>Octopus</taxon>
    </lineage>
</organism>
<feature type="compositionally biased region" description="Basic residues" evidence="3">
    <location>
        <begin position="1"/>
        <end position="13"/>
    </location>
</feature>
<feature type="domain" description="DUF4515" evidence="4">
    <location>
        <begin position="70"/>
        <end position="260"/>
    </location>
</feature>
<protein>
    <recommendedName>
        <fullName evidence="4">DUF4515 domain-containing protein</fullName>
    </recommendedName>
</protein>
<dbReference type="Proteomes" id="UP001162480">
    <property type="component" value="Chromosome 22"/>
</dbReference>
<reference evidence="5" key="1">
    <citation type="submission" date="2023-08" db="EMBL/GenBank/DDBJ databases">
        <authorList>
            <person name="Alioto T."/>
            <person name="Alioto T."/>
            <person name="Gomez Garrido J."/>
        </authorList>
    </citation>
    <scope>NUCLEOTIDE SEQUENCE</scope>
</reference>
<sequence length="337" mass="40100">MPPKKKKQKKKTNTPKVSPPVPEKTLKETILERHLQDITRQLDKCKARVAELQYENTSLEDEATKTRMESHEYMNYMGKKTELRQKAVITLNDHNKELFREIQAERKQVEEKYDDQKKDLETVLLAKRHILHKTKQEMDALQESKFLQKEQLKRIAELEKQIIEIRNHHMLSVEELKEQYINEKMKFRIEADEKIRVLTKEANEEARKHLVQYAEMIKTENRSLRKQLKSLIISNRALLDHRQRLEEQHKTLAWKLQYAEDLKSLHRKRVNKASHLNNESANILDDLVNSKMSTSAQRRSSSESASVLFHMQCLLTKMPLQSIIRHKLQTQVWKKDT</sequence>
<keyword evidence="1 2" id="KW-0175">Coiled coil</keyword>
<evidence type="ECO:0000313" key="6">
    <source>
        <dbReference type="Proteomes" id="UP001162480"/>
    </source>
</evidence>
<feature type="coiled-coil region" evidence="2">
    <location>
        <begin position="35"/>
        <end position="168"/>
    </location>
</feature>
<dbReference type="EMBL" id="OX597835">
    <property type="protein sequence ID" value="CAI9738713.1"/>
    <property type="molecule type" value="Genomic_DNA"/>
</dbReference>
<dbReference type="AlphaFoldDB" id="A0AA36FLW2"/>
<keyword evidence="6" id="KW-1185">Reference proteome</keyword>
<name>A0AA36FLW2_OCTVU</name>
<accession>A0AA36FLW2</accession>
<dbReference type="PANTHER" id="PTHR14845:SF0">
    <property type="entry name" value="DUF4515 DOMAIN-CONTAINING PROTEIN"/>
    <property type="match status" value="1"/>
</dbReference>